<dbReference type="GO" id="GO:0016853">
    <property type="term" value="F:isomerase activity"/>
    <property type="evidence" value="ECO:0007669"/>
    <property type="project" value="UniProtKB-KW"/>
</dbReference>
<gene>
    <name evidence="1" type="ORF">Tci_052520</name>
</gene>
<dbReference type="AlphaFoldDB" id="A0A6L2N5W5"/>
<reference evidence="1" key="1">
    <citation type="journal article" date="2019" name="Sci. Rep.">
        <title>Draft genome of Tanacetum cinerariifolium, the natural source of mosquito coil.</title>
        <authorList>
            <person name="Yamashiro T."/>
            <person name="Shiraishi A."/>
            <person name="Satake H."/>
            <person name="Nakayama K."/>
        </authorList>
    </citation>
    <scope>NUCLEOTIDE SEQUENCE</scope>
</reference>
<keyword evidence="1" id="KW-0413">Isomerase</keyword>
<organism evidence="1">
    <name type="scientific">Tanacetum cinerariifolium</name>
    <name type="common">Dalmatian daisy</name>
    <name type="synonym">Chrysanthemum cinerariifolium</name>
    <dbReference type="NCBI Taxonomy" id="118510"/>
    <lineage>
        <taxon>Eukaryota</taxon>
        <taxon>Viridiplantae</taxon>
        <taxon>Streptophyta</taxon>
        <taxon>Embryophyta</taxon>
        <taxon>Tracheophyta</taxon>
        <taxon>Spermatophyta</taxon>
        <taxon>Magnoliopsida</taxon>
        <taxon>eudicotyledons</taxon>
        <taxon>Gunneridae</taxon>
        <taxon>Pentapetalae</taxon>
        <taxon>asterids</taxon>
        <taxon>campanulids</taxon>
        <taxon>Asterales</taxon>
        <taxon>Asteraceae</taxon>
        <taxon>Asteroideae</taxon>
        <taxon>Anthemideae</taxon>
        <taxon>Anthemidinae</taxon>
        <taxon>Tanacetum</taxon>
    </lineage>
</organism>
<sequence>KYNCSNWASYTSGRGVSIGGEENIRCDKEYGFNGHRKNYKSTVKDSVPVLIKSVSWMDTAEEIDDLFVGDTEERLQVRR</sequence>
<protein>
    <submittedName>
        <fullName evidence="1">Probable ribose-5-phosphate isomerase 4, chloroplastic</fullName>
    </submittedName>
</protein>
<name>A0A6L2N5W5_TANCI</name>
<dbReference type="EMBL" id="BKCJ010008099">
    <property type="protein sequence ID" value="GEU80542.1"/>
    <property type="molecule type" value="Genomic_DNA"/>
</dbReference>
<feature type="non-terminal residue" evidence="1">
    <location>
        <position position="1"/>
    </location>
</feature>
<evidence type="ECO:0000313" key="1">
    <source>
        <dbReference type="EMBL" id="GEU80542.1"/>
    </source>
</evidence>
<comment type="caution">
    <text evidence="1">The sequence shown here is derived from an EMBL/GenBank/DDBJ whole genome shotgun (WGS) entry which is preliminary data.</text>
</comment>
<accession>A0A6L2N5W5</accession>
<proteinExistence type="predicted"/>